<feature type="domain" description="Activator of Hsp90 ATPase homologue 1/2-like C-terminal" evidence="2">
    <location>
        <begin position="5"/>
        <end position="76"/>
    </location>
</feature>
<name>A0A158K0N3_9BURK</name>
<comment type="caution">
    <text evidence="3">The sequence shown here is derived from an EMBL/GenBank/DDBJ whole genome shotgun (WGS) entry which is preliminary data.</text>
</comment>
<dbReference type="Proteomes" id="UP000054717">
    <property type="component" value="Unassembled WGS sequence"/>
</dbReference>
<dbReference type="AlphaFoldDB" id="A0A158K0N3"/>
<dbReference type="Gene3D" id="3.30.530.20">
    <property type="match status" value="1"/>
</dbReference>
<dbReference type="Pfam" id="PF08327">
    <property type="entry name" value="AHSA1"/>
    <property type="match status" value="1"/>
</dbReference>
<organism evidence="3 4">
    <name type="scientific">Caballeronia telluris</name>
    <dbReference type="NCBI Taxonomy" id="326475"/>
    <lineage>
        <taxon>Bacteria</taxon>
        <taxon>Pseudomonadati</taxon>
        <taxon>Pseudomonadota</taxon>
        <taxon>Betaproteobacteria</taxon>
        <taxon>Burkholderiales</taxon>
        <taxon>Burkholderiaceae</taxon>
        <taxon>Caballeronia</taxon>
    </lineage>
</organism>
<evidence type="ECO:0000313" key="4">
    <source>
        <dbReference type="Proteomes" id="UP000054717"/>
    </source>
</evidence>
<comment type="similarity">
    <text evidence="1">Belongs to the AHA1 family.</text>
</comment>
<dbReference type="EMBL" id="FCNZ02000023">
    <property type="protein sequence ID" value="SAL74269.1"/>
    <property type="molecule type" value="Genomic_DNA"/>
</dbReference>
<evidence type="ECO:0000256" key="1">
    <source>
        <dbReference type="ARBA" id="ARBA00006817"/>
    </source>
</evidence>
<dbReference type="InterPro" id="IPR023393">
    <property type="entry name" value="START-like_dom_sf"/>
</dbReference>
<protein>
    <recommendedName>
        <fullName evidence="2">Activator of Hsp90 ATPase homologue 1/2-like C-terminal domain-containing protein</fullName>
    </recommendedName>
</protein>
<reference evidence="3" key="1">
    <citation type="submission" date="2016-01" db="EMBL/GenBank/DDBJ databases">
        <authorList>
            <person name="Peeters Charlotte."/>
        </authorList>
    </citation>
    <scope>NUCLEOTIDE SEQUENCE</scope>
    <source>
        <strain evidence="3">LMG 22936</strain>
    </source>
</reference>
<dbReference type="RefSeq" id="WP_125469784.1">
    <property type="nucleotide sequence ID" value="NZ_FCNZ02000023.1"/>
</dbReference>
<accession>A0A158K0N3</accession>
<gene>
    <name evidence="3" type="ORF">AWB66_04982</name>
</gene>
<evidence type="ECO:0000313" key="3">
    <source>
        <dbReference type="EMBL" id="SAL74269.1"/>
    </source>
</evidence>
<dbReference type="SUPFAM" id="SSF55961">
    <property type="entry name" value="Bet v1-like"/>
    <property type="match status" value="1"/>
</dbReference>
<dbReference type="STRING" id="326475.AWB66_04982"/>
<evidence type="ECO:0000259" key="2">
    <source>
        <dbReference type="Pfam" id="PF08327"/>
    </source>
</evidence>
<dbReference type="InterPro" id="IPR013538">
    <property type="entry name" value="ASHA1/2-like_C"/>
</dbReference>
<proteinExistence type="inferred from homology"/>
<keyword evidence="4" id="KW-1185">Reference proteome</keyword>
<sequence length="86" mass="9610">MAFFGKYLEVVPNARLVWTNEETEDGAVTTVTFEEKEGKTRLVMRELYPSKEALDVAIEGMDEAMPETFEQLDNFLMARGAGAEGS</sequence>